<proteinExistence type="predicted"/>
<feature type="transmembrane region" description="Helical" evidence="5">
    <location>
        <begin position="109"/>
        <end position="131"/>
    </location>
</feature>
<reference evidence="7" key="1">
    <citation type="submission" date="2023-10" db="EMBL/GenBank/DDBJ databases">
        <title>Genome assembly of Pristionchus species.</title>
        <authorList>
            <person name="Yoshida K."/>
            <person name="Sommer R.J."/>
        </authorList>
    </citation>
    <scope>NUCLEOTIDE SEQUENCE</scope>
    <source>
        <strain evidence="7">RS0144</strain>
    </source>
</reference>
<dbReference type="PANTHER" id="PTHR23017">
    <property type="entry name" value="SERPENTINE RECEPTOR, CLASS X"/>
    <property type="match status" value="1"/>
</dbReference>
<evidence type="ECO:0000256" key="1">
    <source>
        <dbReference type="ARBA" id="ARBA00004370"/>
    </source>
</evidence>
<evidence type="ECO:0000259" key="6">
    <source>
        <dbReference type="PROSITE" id="PS50262"/>
    </source>
</evidence>
<evidence type="ECO:0000313" key="7">
    <source>
        <dbReference type="EMBL" id="GMS85251.1"/>
    </source>
</evidence>
<dbReference type="Gene3D" id="1.20.1070.10">
    <property type="entry name" value="Rhodopsin 7-helix transmembrane proteins"/>
    <property type="match status" value="1"/>
</dbReference>
<dbReference type="CDD" id="cd00637">
    <property type="entry name" value="7tm_classA_rhodopsin-like"/>
    <property type="match status" value="1"/>
</dbReference>
<comment type="subcellular location">
    <subcellularLocation>
        <location evidence="1">Membrane</location>
    </subcellularLocation>
</comment>
<evidence type="ECO:0000256" key="4">
    <source>
        <dbReference type="ARBA" id="ARBA00023136"/>
    </source>
</evidence>
<evidence type="ECO:0000256" key="5">
    <source>
        <dbReference type="SAM" id="Phobius"/>
    </source>
</evidence>
<dbReference type="EMBL" id="BTSX01000002">
    <property type="protein sequence ID" value="GMS85251.1"/>
    <property type="molecule type" value="Genomic_DNA"/>
</dbReference>
<dbReference type="Pfam" id="PF10328">
    <property type="entry name" value="7TM_GPCR_Srx"/>
    <property type="match status" value="1"/>
</dbReference>
<dbReference type="GO" id="GO:0016020">
    <property type="term" value="C:membrane"/>
    <property type="evidence" value="ECO:0007669"/>
    <property type="project" value="UniProtKB-SubCell"/>
</dbReference>
<feature type="transmembrane region" description="Helical" evidence="5">
    <location>
        <begin position="162"/>
        <end position="181"/>
    </location>
</feature>
<dbReference type="PROSITE" id="PS50262">
    <property type="entry name" value="G_PROTEIN_RECEP_F1_2"/>
    <property type="match status" value="1"/>
</dbReference>
<accession>A0AAV5T0K0</accession>
<dbReference type="InterPro" id="IPR019430">
    <property type="entry name" value="7TM_GPCR_serpentine_rcpt_Srx"/>
</dbReference>
<gene>
    <name evidence="7" type="ORF">PENTCL1PPCAC_7426</name>
</gene>
<feature type="non-terminal residue" evidence="7">
    <location>
        <position position="187"/>
    </location>
</feature>
<feature type="non-terminal residue" evidence="7">
    <location>
        <position position="1"/>
    </location>
</feature>
<keyword evidence="8" id="KW-1185">Reference proteome</keyword>
<dbReference type="SUPFAM" id="SSF81321">
    <property type="entry name" value="Family A G protein-coupled receptor-like"/>
    <property type="match status" value="1"/>
</dbReference>
<keyword evidence="3 5" id="KW-1133">Transmembrane helix</keyword>
<sequence length="187" mass="21620">IGSIGVIANLIGIYTVYICRHLHNSFGYLCLSHCIANSGVCLTFAAWCAPTTVFEIGLRLTEARLGRHIGQLNIFCWDACVYSHLSISINRFICINYPIQSKTFFTTRVISVFIAVPWILAFCHIIPYFWVENCYIYYDPLTWQWYYGDDLCRDFISTYFDYYTGLGVFSAMFVTDMGTLLKLRMIH</sequence>
<evidence type="ECO:0000256" key="3">
    <source>
        <dbReference type="ARBA" id="ARBA00022989"/>
    </source>
</evidence>
<keyword evidence="4 5" id="KW-0472">Membrane</keyword>
<feature type="domain" description="G-protein coupled receptors family 1 profile" evidence="6">
    <location>
        <begin position="8"/>
        <end position="187"/>
    </location>
</feature>
<evidence type="ECO:0000313" key="8">
    <source>
        <dbReference type="Proteomes" id="UP001432027"/>
    </source>
</evidence>
<protein>
    <recommendedName>
        <fullName evidence="6">G-protein coupled receptors family 1 profile domain-containing protein</fullName>
    </recommendedName>
</protein>
<dbReference type="InterPro" id="IPR017452">
    <property type="entry name" value="GPCR_Rhodpsn_7TM"/>
</dbReference>
<name>A0AAV5T0K0_9BILA</name>
<dbReference type="Proteomes" id="UP001432027">
    <property type="component" value="Unassembled WGS sequence"/>
</dbReference>
<organism evidence="7 8">
    <name type="scientific">Pristionchus entomophagus</name>
    <dbReference type="NCBI Taxonomy" id="358040"/>
    <lineage>
        <taxon>Eukaryota</taxon>
        <taxon>Metazoa</taxon>
        <taxon>Ecdysozoa</taxon>
        <taxon>Nematoda</taxon>
        <taxon>Chromadorea</taxon>
        <taxon>Rhabditida</taxon>
        <taxon>Rhabditina</taxon>
        <taxon>Diplogasteromorpha</taxon>
        <taxon>Diplogasteroidea</taxon>
        <taxon>Neodiplogasteridae</taxon>
        <taxon>Pristionchus</taxon>
    </lineage>
</organism>
<evidence type="ECO:0000256" key="2">
    <source>
        <dbReference type="ARBA" id="ARBA00022692"/>
    </source>
</evidence>
<comment type="caution">
    <text evidence="7">The sequence shown here is derived from an EMBL/GenBank/DDBJ whole genome shotgun (WGS) entry which is preliminary data.</text>
</comment>
<keyword evidence="2 5" id="KW-0812">Transmembrane</keyword>
<dbReference type="PANTHER" id="PTHR23017:SF3">
    <property type="entry name" value="G-PROTEIN COUPLED RECEPTORS FAMILY 1 PROFILE DOMAIN-CONTAINING PROTEIN"/>
    <property type="match status" value="1"/>
</dbReference>
<dbReference type="AlphaFoldDB" id="A0AAV5T0K0"/>